<comment type="caution">
    <text evidence="12">The sequence shown here is derived from an EMBL/GenBank/DDBJ whole genome shotgun (WGS) entry which is preliminary data.</text>
</comment>
<feature type="transmembrane region" description="Helical" evidence="10">
    <location>
        <begin position="91"/>
        <end position="114"/>
    </location>
</feature>
<dbReference type="InterPro" id="IPR047196">
    <property type="entry name" value="YidC_ALB_C"/>
</dbReference>
<comment type="similarity">
    <text evidence="9">Belongs to the OXA1/ALB3/YidC family.</text>
</comment>
<dbReference type="Proteomes" id="UP000178744">
    <property type="component" value="Unassembled WGS sequence"/>
</dbReference>
<dbReference type="PANTHER" id="PTHR12428:SF65">
    <property type="entry name" value="CYTOCHROME C OXIDASE ASSEMBLY PROTEIN COX18, MITOCHONDRIAL"/>
    <property type="match status" value="1"/>
</dbReference>
<keyword evidence="7 10" id="KW-0472">Membrane</keyword>
<dbReference type="CDD" id="cd20070">
    <property type="entry name" value="5TM_YidC_Alb3"/>
    <property type="match status" value="1"/>
</dbReference>
<reference evidence="12 13" key="1">
    <citation type="journal article" date="2016" name="Nat. Commun.">
        <title>Thousands of microbial genomes shed light on interconnected biogeochemical processes in an aquifer system.</title>
        <authorList>
            <person name="Anantharaman K."/>
            <person name="Brown C.T."/>
            <person name="Hug L.A."/>
            <person name="Sharon I."/>
            <person name="Castelle C.J."/>
            <person name="Probst A.J."/>
            <person name="Thomas B.C."/>
            <person name="Singh A."/>
            <person name="Wilkins M.J."/>
            <person name="Karaoz U."/>
            <person name="Brodie E.L."/>
            <person name="Williams K.H."/>
            <person name="Hubbard S.S."/>
            <person name="Banfield J.F."/>
        </authorList>
    </citation>
    <scope>NUCLEOTIDE SEQUENCE [LARGE SCALE GENOMIC DNA]</scope>
</reference>
<protein>
    <recommendedName>
        <fullName evidence="11">Membrane insertase YidC/Oxa/ALB C-terminal domain-containing protein</fullName>
    </recommendedName>
</protein>
<evidence type="ECO:0000256" key="5">
    <source>
        <dbReference type="ARBA" id="ARBA00022927"/>
    </source>
</evidence>
<feature type="transmembrane region" description="Helical" evidence="10">
    <location>
        <begin position="187"/>
        <end position="211"/>
    </location>
</feature>
<dbReference type="GO" id="GO:0015031">
    <property type="term" value="P:protein transport"/>
    <property type="evidence" value="ECO:0007669"/>
    <property type="project" value="UniProtKB-KW"/>
</dbReference>
<proteinExistence type="inferred from homology"/>
<dbReference type="PANTHER" id="PTHR12428">
    <property type="entry name" value="OXA1"/>
    <property type="match status" value="1"/>
</dbReference>
<dbReference type="NCBIfam" id="TIGR03592">
    <property type="entry name" value="yidC_oxa1_cterm"/>
    <property type="match status" value="1"/>
</dbReference>
<evidence type="ECO:0000256" key="10">
    <source>
        <dbReference type="SAM" id="Phobius"/>
    </source>
</evidence>
<gene>
    <name evidence="12" type="ORF">A3B23_03715</name>
</gene>
<feature type="transmembrane region" description="Helical" evidence="10">
    <location>
        <begin position="140"/>
        <end position="163"/>
    </location>
</feature>
<sequence length="242" mass="27264">MAIFNELLHRPLVNLLAFLYEHPAFRDFGVAIIMLTVIIRLVLFPLFHKTAQHQRINQKLQPHIKKIQETHKDNREAQTKAMMALYSEHNINPLTPILLLIVQLPILIALYQVFRDGFSEKALEALYPFVSRPEVFNTTLFGLIDLNSPNIAIVLLAAAAQYFQGKASMPKHSGVELTQAEQIGRKMIFIGPVLTLVILWTLPAALGIYWLTSTLFSLLQQKIVDRKLSASTVSGTGKEAVK</sequence>
<dbReference type="EMBL" id="MHIY01000025">
    <property type="protein sequence ID" value="OGY59369.1"/>
    <property type="molecule type" value="Genomic_DNA"/>
</dbReference>
<keyword evidence="2" id="KW-0813">Transport</keyword>
<keyword evidence="6 10" id="KW-1133">Transmembrane helix</keyword>
<organism evidence="12 13">
    <name type="scientific">Candidatus Colwellbacteria bacterium RIFCSPLOWO2_01_FULL_48_10</name>
    <dbReference type="NCBI Taxonomy" id="1797690"/>
    <lineage>
        <taxon>Bacteria</taxon>
        <taxon>Candidatus Colwelliibacteriota</taxon>
    </lineage>
</organism>
<dbReference type="STRING" id="1797690.A3B23_03715"/>
<evidence type="ECO:0000256" key="3">
    <source>
        <dbReference type="ARBA" id="ARBA00022475"/>
    </source>
</evidence>
<evidence type="ECO:0000256" key="4">
    <source>
        <dbReference type="ARBA" id="ARBA00022692"/>
    </source>
</evidence>
<evidence type="ECO:0000256" key="2">
    <source>
        <dbReference type="ARBA" id="ARBA00022448"/>
    </source>
</evidence>
<evidence type="ECO:0000256" key="9">
    <source>
        <dbReference type="RuleBase" id="RU003945"/>
    </source>
</evidence>
<dbReference type="GO" id="GO:0051205">
    <property type="term" value="P:protein insertion into membrane"/>
    <property type="evidence" value="ECO:0007669"/>
    <property type="project" value="TreeGrafter"/>
</dbReference>
<keyword evidence="5" id="KW-0653">Protein transport</keyword>
<dbReference type="InterPro" id="IPR001708">
    <property type="entry name" value="YidC/ALB3/OXA1/COX18"/>
</dbReference>
<evidence type="ECO:0000313" key="12">
    <source>
        <dbReference type="EMBL" id="OGY59369.1"/>
    </source>
</evidence>
<comment type="subcellular location">
    <subcellularLocation>
        <location evidence="1">Cell membrane</location>
        <topology evidence="1">Multi-pass membrane protein</topology>
    </subcellularLocation>
    <subcellularLocation>
        <location evidence="9">Membrane</location>
        <topology evidence="9">Multi-pass membrane protein</topology>
    </subcellularLocation>
</comment>
<feature type="domain" description="Membrane insertase YidC/Oxa/ALB C-terminal" evidence="11">
    <location>
        <begin position="28"/>
        <end position="225"/>
    </location>
</feature>
<dbReference type="Pfam" id="PF02096">
    <property type="entry name" value="60KD_IMP"/>
    <property type="match status" value="1"/>
</dbReference>
<keyword evidence="4 9" id="KW-0812">Transmembrane</keyword>
<evidence type="ECO:0000313" key="13">
    <source>
        <dbReference type="Proteomes" id="UP000178744"/>
    </source>
</evidence>
<evidence type="ECO:0000259" key="11">
    <source>
        <dbReference type="Pfam" id="PF02096"/>
    </source>
</evidence>
<dbReference type="GO" id="GO:0032977">
    <property type="term" value="F:membrane insertase activity"/>
    <property type="evidence" value="ECO:0007669"/>
    <property type="project" value="InterPro"/>
</dbReference>
<name>A0A1G1Z4M6_9BACT</name>
<dbReference type="AlphaFoldDB" id="A0A1G1Z4M6"/>
<evidence type="ECO:0000256" key="7">
    <source>
        <dbReference type="ARBA" id="ARBA00023136"/>
    </source>
</evidence>
<evidence type="ECO:0000256" key="8">
    <source>
        <dbReference type="ARBA" id="ARBA00023186"/>
    </source>
</evidence>
<evidence type="ECO:0000256" key="6">
    <source>
        <dbReference type="ARBA" id="ARBA00022989"/>
    </source>
</evidence>
<feature type="transmembrane region" description="Helical" evidence="10">
    <location>
        <begin position="28"/>
        <end position="47"/>
    </location>
</feature>
<keyword evidence="3" id="KW-1003">Cell membrane</keyword>
<evidence type="ECO:0000256" key="1">
    <source>
        <dbReference type="ARBA" id="ARBA00004651"/>
    </source>
</evidence>
<dbReference type="InterPro" id="IPR028055">
    <property type="entry name" value="YidC/Oxa/ALB_C"/>
</dbReference>
<keyword evidence="8" id="KW-0143">Chaperone</keyword>
<dbReference type="GO" id="GO:0005886">
    <property type="term" value="C:plasma membrane"/>
    <property type="evidence" value="ECO:0007669"/>
    <property type="project" value="UniProtKB-SubCell"/>
</dbReference>
<accession>A0A1G1Z4M6</accession>